<gene>
    <name evidence="2" type="ORF">ENQ77_07550</name>
    <name evidence="3" type="ORF">ENU66_05500</name>
</gene>
<feature type="transmembrane region" description="Helical" evidence="1">
    <location>
        <begin position="188"/>
        <end position="210"/>
    </location>
</feature>
<feature type="transmembrane region" description="Helical" evidence="1">
    <location>
        <begin position="159"/>
        <end position="176"/>
    </location>
</feature>
<feature type="transmembrane region" description="Helical" evidence="1">
    <location>
        <begin position="134"/>
        <end position="153"/>
    </location>
</feature>
<comment type="caution">
    <text evidence="2">The sequence shown here is derived from an EMBL/GenBank/DDBJ whole genome shotgun (WGS) entry which is preliminary data.</text>
</comment>
<keyword evidence="1" id="KW-0812">Transmembrane</keyword>
<dbReference type="InterPro" id="IPR011672">
    <property type="entry name" value="DUF1614"/>
</dbReference>
<evidence type="ECO:0000313" key="2">
    <source>
        <dbReference type="EMBL" id="HEN28482.1"/>
    </source>
</evidence>
<accession>A0A7C2K446</accession>
<keyword evidence="1" id="KW-1133">Transmembrane helix</keyword>
<keyword evidence="1" id="KW-0472">Membrane</keyword>
<feature type="transmembrane region" description="Helical" evidence="1">
    <location>
        <begin position="7"/>
        <end position="33"/>
    </location>
</feature>
<name>A0A7C2K446_UNCW3</name>
<sequence length="211" mass="23045">MIFIPFGIILLLVILIFTGIFLTLWMLGLIPFAFTKLGISPQTAIFLYLFTLLGSFINIPLARQTSYTLRRNFWFVIPEVRETIVGINVGGAIIPVIVSLYLLTKINPIHCIIPVIIMALICKSMTRVIPGRGFVMPALIPPILAILLSYIFYPENPAACAYITGTLGTLIGADLLNLHNIKNLHSTFVSIGGAGVFDGIFLTGILSALLV</sequence>
<evidence type="ECO:0000313" key="3">
    <source>
        <dbReference type="EMBL" id="HGL17759.1"/>
    </source>
</evidence>
<feature type="transmembrane region" description="Helical" evidence="1">
    <location>
        <begin position="83"/>
        <end position="100"/>
    </location>
</feature>
<proteinExistence type="predicted"/>
<dbReference type="EMBL" id="DSOL01000215">
    <property type="protein sequence ID" value="HEN28482.1"/>
    <property type="molecule type" value="Genomic_DNA"/>
</dbReference>
<dbReference type="EMBL" id="DTDJ01000036">
    <property type="protein sequence ID" value="HGL17759.1"/>
    <property type="molecule type" value="Genomic_DNA"/>
</dbReference>
<feature type="transmembrane region" description="Helical" evidence="1">
    <location>
        <begin position="106"/>
        <end position="122"/>
    </location>
</feature>
<dbReference type="Pfam" id="PF07758">
    <property type="entry name" value="DUF1614"/>
    <property type="match status" value="1"/>
</dbReference>
<organism evidence="2">
    <name type="scientific">candidate division WOR-3 bacterium</name>
    <dbReference type="NCBI Taxonomy" id="2052148"/>
    <lineage>
        <taxon>Bacteria</taxon>
        <taxon>Bacteria division WOR-3</taxon>
    </lineage>
</organism>
<protein>
    <submittedName>
        <fullName evidence="2">DUF1614 domain-containing protein</fullName>
    </submittedName>
</protein>
<dbReference type="AlphaFoldDB" id="A0A7C2K446"/>
<reference evidence="2" key="1">
    <citation type="journal article" date="2020" name="mSystems">
        <title>Genome- and Community-Level Interaction Insights into Carbon Utilization and Element Cycling Functions of Hydrothermarchaeota in Hydrothermal Sediment.</title>
        <authorList>
            <person name="Zhou Z."/>
            <person name="Liu Y."/>
            <person name="Xu W."/>
            <person name="Pan J."/>
            <person name="Luo Z.H."/>
            <person name="Li M."/>
        </authorList>
    </citation>
    <scope>NUCLEOTIDE SEQUENCE [LARGE SCALE GENOMIC DNA]</scope>
    <source>
        <strain evidence="2">SpSt-34</strain>
        <strain evidence="3">SpSt-69</strain>
    </source>
</reference>
<feature type="transmembrane region" description="Helical" evidence="1">
    <location>
        <begin position="45"/>
        <end position="62"/>
    </location>
</feature>
<evidence type="ECO:0000256" key="1">
    <source>
        <dbReference type="SAM" id="Phobius"/>
    </source>
</evidence>